<dbReference type="InterPro" id="IPR011047">
    <property type="entry name" value="Quinoprotein_ADH-like_sf"/>
</dbReference>
<dbReference type="PANTHER" id="PTHR35340">
    <property type="entry name" value="PQQ ENZYME REPEAT PROTEIN-RELATED"/>
    <property type="match status" value="1"/>
</dbReference>
<comment type="caution">
    <text evidence="3">The sequence shown here is derived from an EMBL/GenBank/DDBJ whole genome shotgun (WGS) entry which is preliminary data.</text>
</comment>
<sequence length="596" mass="67334">MMTIKFVLLLTALYTSLVVAFSFSSYDVGLRGIYPRRHYHTVDFEPPALRITRWDSRCDYGSLFITPRGPWVSGAARGPAILDAKGELIWMDNTVFTQSMNLNVQTYKGKEYLTFWSKRVKTKRGETSVKAKEPKTSYVMLDSSYKVAYRIYPHGKGLKGDSHELRITPQGTAIIPIYHKRQTDCTSLGLGKSCWIQDGLFQEIDIETGALLFEWRATDHISMKDVFSTPNAKDGYGTSKKDAFDFFHINAVDKTDSGDYIISARYMHAILCVSGTTGQILWQLGGKKNNFTDLDEALDFSWQHHVTWQGDNTISLYDNHANTVLHSPSMYSKGMLIHLDMHNMTATLKHKYIHPDKILSVSQGSVQVIPSTKNVLVGFGNSPAFVEYTHTGTVLCSAQFAPKLAFELVDFGLVKSYRVFKHDSWVGKPDTVPDVKVEGRKVYVSWNGATEVRGWRLETARTQDAGDDGFATVQELRKDGFETSFPVDGVDKFIRIAALDSKNGVMARSAVIRVKPRHTSLFWSLSIAMLAILGLCFIYRILPKSLLSNMTRLLSTPKNVFTDFLIRLRPSKPRPKTWMSDEDDQNLEAEPLLYMD</sequence>
<accession>A0A4S9F932</accession>
<dbReference type="InterPro" id="IPR053143">
    <property type="entry name" value="Arylsulfate_ST"/>
</dbReference>
<evidence type="ECO:0000256" key="2">
    <source>
        <dbReference type="SAM" id="SignalP"/>
    </source>
</evidence>
<keyword evidence="2" id="KW-0732">Signal</keyword>
<dbReference type="PANTHER" id="PTHR35340:SF5">
    <property type="entry name" value="ASST-DOMAIN-CONTAINING PROTEIN"/>
    <property type="match status" value="1"/>
</dbReference>
<evidence type="ECO:0000313" key="4">
    <source>
        <dbReference type="Proteomes" id="UP000308953"/>
    </source>
</evidence>
<dbReference type="Proteomes" id="UP000308953">
    <property type="component" value="Unassembled WGS sequence"/>
</dbReference>
<name>A0A4S9F932_AURPU</name>
<evidence type="ECO:0000313" key="3">
    <source>
        <dbReference type="EMBL" id="THX44225.1"/>
    </source>
</evidence>
<keyword evidence="1" id="KW-0472">Membrane</keyword>
<proteinExistence type="predicted"/>
<evidence type="ECO:0008006" key="5">
    <source>
        <dbReference type="Google" id="ProtNLM"/>
    </source>
</evidence>
<feature type="transmembrane region" description="Helical" evidence="1">
    <location>
        <begin position="521"/>
        <end position="542"/>
    </location>
</feature>
<organism evidence="3 4">
    <name type="scientific">Aureobasidium pullulans</name>
    <name type="common">Black yeast</name>
    <name type="synonym">Pullularia pullulans</name>
    <dbReference type="NCBI Taxonomy" id="5580"/>
    <lineage>
        <taxon>Eukaryota</taxon>
        <taxon>Fungi</taxon>
        <taxon>Dikarya</taxon>
        <taxon>Ascomycota</taxon>
        <taxon>Pezizomycotina</taxon>
        <taxon>Dothideomycetes</taxon>
        <taxon>Dothideomycetidae</taxon>
        <taxon>Dothideales</taxon>
        <taxon>Saccotheciaceae</taxon>
        <taxon>Aureobasidium</taxon>
    </lineage>
</organism>
<evidence type="ECO:0000256" key="1">
    <source>
        <dbReference type="SAM" id="Phobius"/>
    </source>
</evidence>
<dbReference type="InterPro" id="IPR039535">
    <property type="entry name" value="ASST-like"/>
</dbReference>
<dbReference type="AlphaFoldDB" id="A0A4S9F932"/>
<feature type="signal peptide" evidence="2">
    <location>
        <begin position="1"/>
        <end position="20"/>
    </location>
</feature>
<dbReference type="EMBL" id="QZAV01000005">
    <property type="protein sequence ID" value="THX44225.1"/>
    <property type="molecule type" value="Genomic_DNA"/>
</dbReference>
<protein>
    <recommendedName>
        <fullName evidence="5">Arylsulfotransferase</fullName>
    </recommendedName>
</protein>
<gene>
    <name evidence="3" type="ORF">D6D10_00536</name>
</gene>
<keyword evidence="1" id="KW-0812">Transmembrane</keyword>
<feature type="chain" id="PRO_5020817730" description="Arylsulfotransferase" evidence="2">
    <location>
        <begin position="21"/>
        <end position="596"/>
    </location>
</feature>
<keyword evidence="1" id="KW-1133">Transmembrane helix</keyword>
<reference evidence="3 4" key="1">
    <citation type="submission" date="2018-10" db="EMBL/GenBank/DDBJ databases">
        <title>Fifty Aureobasidium pullulans genomes reveal a recombining polyextremotolerant generalist.</title>
        <authorList>
            <person name="Gostincar C."/>
            <person name="Turk M."/>
            <person name="Zajc J."/>
            <person name="Gunde-Cimerman N."/>
        </authorList>
    </citation>
    <scope>NUCLEOTIDE SEQUENCE [LARGE SCALE GENOMIC DNA]</scope>
    <source>
        <strain evidence="3 4">EXF-9785</strain>
    </source>
</reference>
<dbReference type="Pfam" id="PF14269">
    <property type="entry name" value="Arylsulfotran_2"/>
    <property type="match status" value="1"/>
</dbReference>
<dbReference type="SUPFAM" id="SSF50998">
    <property type="entry name" value="Quinoprotein alcohol dehydrogenase-like"/>
    <property type="match status" value="1"/>
</dbReference>